<gene>
    <name evidence="1" type="ORF">LKD47_09645</name>
</gene>
<dbReference type="EMBL" id="JAJEQW010000010">
    <property type="protein sequence ID" value="MCC2242558.1"/>
    <property type="molecule type" value="Genomic_DNA"/>
</dbReference>
<proteinExistence type="predicted"/>
<reference evidence="1" key="1">
    <citation type="submission" date="2021-10" db="EMBL/GenBank/DDBJ databases">
        <title>Anaerobic single-cell dispensing facilitates the cultivation of human gut bacteria.</title>
        <authorList>
            <person name="Afrizal A."/>
        </authorList>
    </citation>
    <scope>NUCLEOTIDE SEQUENCE</scope>
    <source>
        <strain evidence="1">CLA-AA-H204</strain>
    </source>
</reference>
<dbReference type="RefSeq" id="WP_227710306.1">
    <property type="nucleotide sequence ID" value="NZ_JAJEQW010000010.1"/>
</dbReference>
<protein>
    <recommendedName>
        <fullName evidence="3">HipA-like C-terminal domain-containing protein</fullName>
    </recommendedName>
</protein>
<name>A0AAW4WJQ8_9FIRM</name>
<evidence type="ECO:0000313" key="2">
    <source>
        <dbReference type="Proteomes" id="UP001198893"/>
    </source>
</evidence>
<accession>A0AAW4WJQ8</accession>
<evidence type="ECO:0000313" key="1">
    <source>
        <dbReference type="EMBL" id="MCC2242558.1"/>
    </source>
</evidence>
<dbReference type="Gene3D" id="1.10.1070.20">
    <property type="match status" value="1"/>
</dbReference>
<comment type="caution">
    <text evidence="1">The sequence shown here is derived from an EMBL/GenBank/DDBJ whole genome shotgun (WGS) entry which is preliminary data.</text>
</comment>
<sequence length="299" mass="34592">MYVFNNTDGSTGSGYSSKGNQLKFGIDNKWYKADFLGYEGAAEYAASKLLEQSNIMEYVPYQLEMIAYNGHSFNGCVSNNFLQPGQRLITAERLYQAYYNKSVKEVLEKSSLQDRIPKFVEDVTNITGLENFGKYITILLEFDAYILNEDRHFHNIAVIQNEDKSFSYCPVFDNGAAFLSDTRNDYPLEKNTYGLISGVKAKPFSNDFDKQVECCRKLYGTQFKVKQFNMKEATAEIKEIYGDKVYTRICEVEEHQKMMYPEFVSDDIKPVSFNDMFSEEKKETMKNKIHQKKPRSPKL</sequence>
<dbReference type="AlphaFoldDB" id="A0AAW4WJQ8"/>
<evidence type="ECO:0008006" key="3">
    <source>
        <dbReference type="Google" id="ProtNLM"/>
    </source>
</evidence>
<organism evidence="1 2">
    <name type="scientific">Roseburia amylophila</name>
    <dbReference type="NCBI Taxonomy" id="2981794"/>
    <lineage>
        <taxon>Bacteria</taxon>
        <taxon>Bacillati</taxon>
        <taxon>Bacillota</taxon>
        <taxon>Clostridia</taxon>
        <taxon>Lachnospirales</taxon>
        <taxon>Lachnospiraceae</taxon>
        <taxon>Roseburia</taxon>
    </lineage>
</organism>
<dbReference type="Proteomes" id="UP001198893">
    <property type="component" value="Unassembled WGS sequence"/>
</dbReference>